<keyword evidence="13" id="KW-1185">Reference proteome</keyword>
<evidence type="ECO:0000256" key="6">
    <source>
        <dbReference type="ARBA" id="ARBA00023163"/>
    </source>
</evidence>
<dbReference type="EMBL" id="BAABME010010522">
    <property type="protein sequence ID" value="GAA0179514.1"/>
    <property type="molecule type" value="Genomic_DNA"/>
</dbReference>
<evidence type="ECO:0000256" key="5">
    <source>
        <dbReference type="ARBA" id="ARBA00023125"/>
    </source>
</evidence>
<dbReference type="GO" id="GO:0005634">
    <property type="term" value="C:nucleus"/>
    <property type="evidence" value="ECO:0007669"/>
    <property type="project" value="UniProtKB-SubCell"/>
</dbReference>
<evidence type="ECO:0000256" key="7">
    <source>
        <dbReference type="ARBA" id="ARBA00023242"/>
    </source>
</evidence>
<evidence type="ECO:0000256" key="4">
    <source>
        <dbReference type="ARBA" id="ARBA00023015"/>
    </source>
</evidence>
<evidence type="ECO:0000256" key="8">
    <source>
        <dbReference type="PROSITE-ProRule" id="PRU00071"/>
    </source>
</evidence>
<feature type="region of interest" description="Disordered" evidence="10">
    <location>
        <begin position="133"/>
        <end position="165"/>
    </location>
</feature>
<dbReference type="PANTHER" id="PTHR31992:SF316">
    <property type="entry name" value="DOF ZINC FINGER PROTEIN DOF1.2"/>
    <property type="match status" value="1"/>
</dbReference>
<protein>
    <recommendedName>
        <fullName evidence="9">Dof zinc finger protein</fullName>
    </recommendedName>
</protein>
<evidence type="ECO:0000256" key="3">
    <source>
        <dbReference type="ARBA" id="ARBA00022833"/>
    </source>
</evidence>
<evidence type="ECO:0000256" key="1">
    <source>
        <dbReference type="ARBA" id="ARBA00022723"/>
    </source>
</evidence>
<dbReference type="AlphaFoldDB" id="A0AAV3RPN7"/>
<evidence type="ECO:0000256" key="2">
    <source>
        <dbReference type="ARBA" id="ARBA00022771"/>
    </source>
</evidence>
<keyword evidence="6 9" id="KW-0804">Transcription</keyword>
<keyword evidence="4 9" id="KW-0805">Transcription regulation</keyword>
<dbReference type="Pfam" id="PF02701">
    <property type="entry name" value="Zn_ribbon_Dof"/>
    <property type="match status" value="1"/>
</dbReference>
<feature type="compositionally biased region" description="Polar residues" evidence="10">
    <location>
        <begin position="92"/>
        <end position="106"/>
    </location>
</feature>
<organism evidence="12 13">
    <name type="scientific">Lithospermum erythrorhizon</name>
    <name type="common">Purple gromwell</name>
    <name type="synonym">Lithospermum officinale var. erythrorhizon</name>
    <dbReference type="NCBI Taxonomy" id="34254"/>
    <lineage>
        <taxon>Eukaryota</taxon>
        <taxon>Viridiplantae</taxon>
        <taxon>Streptophyta</taxon>
        <taxon>Embryophyta</taxon>
        <taxon>Tracheophyta</taxon>
        <taxon>Spermatophyta</taxon>
        <taxon>Magnoliopsida</taxon>
        <taxon>eudicotyledons</taxon>
        <taxon>Gunneridae</taxon>
        <taxon>Pentapetalae</taxon>
        <taxon>asterids</taxon>
        <taxon>lamiids</taxon>
        <taxon>Boraginales</taxon>
        <taxon>Boraginaceae</taxon>
        <taxon>Boraginoideae</taxon>
        <taxon>Lithospermeae</taxon>
        <taxon>Lithospermum</taxon>
    </lineage>
</organism>
<keyword evidence="3 9" id="KW-0862">Zinc</keyword>
<keyword evidence="5 8" id="KW-0238">DNA-binding</keyword>
<dbReference type="PANTHER" id="PTHR31992">
    <property type="entry name" value="DOF ZINC FINGER PROTEIN DOF1.4-RELATED"/>
    <property type="match status" value="1"/>
</dbReference>
<comment type="caution">
    <text evidence="12">The sequence shown here is derived from an EMBL/GenBank/DDBJ whole genome shotgun (WGS) entry which is preliminary data.</text>
</comment>
<comment type="subcellular location">
    <subcellularLocation>
        <location evidence="8 9">Nucleus</location>
    </subcellularLocation>
</comment>
<evidence type="ECO:0000256" key="9">
    <source>
        <dbReference type="RuleBase" id="RU369094"/>
    </source>
</evidence>
<evidence type="ECO:0000313" key="12">
    <source>
        <dbReference type="EMBL" id="GAA0179514.1"/>
    </source>
</evidence>
<reference evidence="12 13" key="1">
    <citation type="submission" date="2024-01" db="EMBL/GenBank/DDBJ databases">
        <title>The complete chloroplast genome sequence of Lithospermum erythrorhizon: insights into the phylogenetic relationship among Boraginaceae species and the maternal lineages of purple gromwells.</title>
        <authorList>
            <person name="Okada T."/>
            <person name="Watanabe K."/>
        </authorList>
    </citation>
    <scope>NUCLEOTIDE SEQUENCE [LARGE SCALE GENOMIC DNA]</scope>
</reference>
<evidence type="ECO:0000256" key="10">
    <source>
        <dbReference type="SAM" id="MobiDB-lite"/>
    </source>
</evidence>
<evidence type="ECO:0000313" key="13">
    <source>
        <dbReference type="Proteomes" id="UP001454036"/>
    </source>
</evidence>
<keyword evidence="1 9" id="KW-0479">Metal-binding</keyword>
<keyword evidence="7 8" id="KW-0539">Nucleus</keyword>
<dbReference type="PROSITE" id="PS01361">
    <property type="entry name" value="ZF_DOF_1"/>
    <property type="match status" value="1"/>
</dbReference>
<proteinExistence type="predicted"/>
<dbReference type="GO" id="GO:0003700">
    <property type="term" value="F:DNA-binding transcription factor activity"/>
    <property type="evidence" value="ECO:0007669"/>
    <property type="project" value="UniProtKB-UniRule"/>
</dbReference>
<keyword evidence="2 8" id="KW-0863">Zinc-finger</keyword>
<evidence type="ECO:0000259" key="11">
    <source>
        <dbReference type="PROSITE" id="PS50884"/>
    </source>
</evidence>
<dbReference type="PROSITE" id="PS50884">
    <property type="entry name" value="ZF_DOF_2"/>
    <property type="match status" value="1"/>
</dbReference>
<comment type="function">
    <text evidence="9">Transcription factor that binds specifically to a 5'-AA[AG]G-3' consensus core sequence.</text>
</comment>
<sequence>MFSSSTSDNPILFYPSSQQLIMERIWKPNVELAPNCPRCASSNTKFCYYNNYSSSQPRYFCKGCRRYWTKGGSLRNVPLGGGCRKTRRSKSARNGGTSHATSSDHGSSIDDSKQGNAAEIDLAAVFAKYVNPDKANDDHQDNSSGGSNSSGSSLKSSFSPETEEQLENGYFECQNPLEWSDLLQLDDDQQRVVHHSQVSETQNLDDLLEFQSILGDDQTTHFQDLTWPDYSSLPNVALQQPPMVQLEDFGSFSIEDHLNMQDQAKLVSDNWSTFDFPSGYDFLPTLT</sequence>
<gene>
    <name evidence="12" type="ORF">LIER_29985</name>
</gene>
<accession>A0AAV3RPN7</accession>
<feature type="domain" description="Dof-type" evidence="11">
    <location>
        <begin position="34"/>
        <end position="88"/>
    </location>
</feature>
<dbReference type="InterPro" id="IPR045174">
    <property type="entry name" value="Dof"/>
</dbReference>
<dbReference type="Proteomes" id="UP001454036">
    <property type="component" value="Unassembled WGS sequence"/>
</dbReference>
<feature type="region of interest" description="Disordered" evidence="10">
    <location>
        <begin position="79"/>
        <end position="113"/>
    </location>
</feature>
<dbReference type="GO" id="GO:0003677">
    <property type="term" value="F:DNA binding"/>
    <property type="evidence" value="ECO:0007669"/>
    <property type="project" value="UniProtKB-UniRule"/>
</dbReference>
<dbReference type="GO" id="GO:0008270">
    <property type="term" value="F:zinc ion binding"/>
    <property type="evidence" value="ECO:0007669"/>
    <property type="project" value="UniProtKB-KW"/>
</dbReference>
<dbReference type="InterPro" id="IPR003851">
    <property type="entry name" value="Znf_Dof"/>
</dbReference>
<name>A0AAV3RPN7_LITER</name>
<feature type="compositionally biased region" description="Low complexity" evidence="10">
    <location>
        <begin position="143"/>
        <end position="159"/>
    </location>
</feature>